<dbReference type="InterPro" id="IPR048324">
    <property type="entry name" value="ZSWIM1-3_RNaseH-like"/>
</dbReference>
<dbReference type="PANTHER" id="PTHR31569:SF4">
    <property type="entry name" value="SWIM-TYPE DOMAIN-CONTAINING PROTEIN"/>
    <property type="match status" value="1"/>
</dbReference>
<organism evidence="2 3">
    <name type="scientific">Phytophthora megakarya</name>
    <dbReference type="NCBI Taxonomy" id="4795"/>
    <lineage>
        <taxon>Eukaryota</taxon>
        <taxon>Sar</taxon>
        <taxon>Stramenopiles</taxon>
        <taxon>Oomycota</taxon>
        <taxon>Peronosporomycetes</taxon>
        <taxon>Peronosporales</taxon>
        <taxon>Peronosporaceae</taxon>
        <taxon>Phytophthora</taxon>
    </lineage>
</organism>
<gene>
    <name evidence="2" type="ORF">PHMEG_00039830</name>
</gene>
<dbReference type="EMBL" id="NBNE01019981">
    <property type="protein sequence ID" value="OWY91546.1"/>
    <property type="molecule type" value="Genomic_DNA"/>
</dbReference>
<comment type="caution">
    <text evidence="2">The sequence shown here is derived from an EMBL/GenBank/DDBJ whole genome shotgun (WGS) entry which is preliminary data.</text>
</comment>
<dbReference type="InterPro" id="IPR052579">
    <property type="entry name" value="Zinc_finger_SWIM"/>
</dbReference>
<keyword evidence="3" id="KW-1185">Reference proteome</keyword>
<proteinExistence type="predicted"/>
<evidence type="ECO:0000313" key="3">
    <source>
        <dbReference type="Proteomes" id="UP000198211"/>
    </source>
</evidence>
<dbReference type="OrthoDB" id="123417at2759"/>
<evidence type="ECO:0000259" key="1">
    <source>
        <dbReference type="Pfam" id="PF21056"/>
    </source>
</evidence>
<accession>A0A225UG40</accession>
<dbReference type="PANTHER" id="PTHR31569">
    <property type="entry name" value="SWIM-TYPE DOMAIN-CONTAINING PROTEIN"/>
    <property type="match status" value="1"/>
</dbReference>
<dbReference type="Proteomes" id="UP000198211">
    <property type="component" value="Unassembled WGS sequence"/>
</dbReference>
<protein>
    <recommendedName>
        <fullName evidence="1">ZSWIM1/3 RNaseH-like domain-containing protein</fullName>
    </recommendedName>
</protein>
<dbReference type="AlphaFoldDB" id="A0A225UG40"/>
<feature type="non-terminal residue" evidence="2">
    <location>
        <position position="1"/>
    </location>
</feature>
<reference evidence="3" key="1">
    <citation type="submission" date="2017-03" db="EMBL/GenBank/DDBJ databases">
        <title>Phytopthora megakarya and P. palmivora, two closely related causual agents of cacao black pod achieved similar genome size and gene model numbers by different mechanisms.</title>
        <authorList>
            <person name="Ali S."/>
            <person name="Shao J."/>
            <person name="Larry D.J."/>
            <person name="Kronmiller B."/>
            <person name="Shen D."/>
            <person name="Strem M.D."/>
            <person name="Melnick R.L."/>
            <person name="Guiltinan M.J."/>
            <person name="Tyler B.M."/>
            <person name="Meinhardt L.W."/>
            <person name="Bailey B.A."/>
        </authorList>
    </citation>
    <scope>NUCLEOTIDE SEQUENCE [LARGE SCALE GENOMIC DNA]</scope>
    <source>
        <strain evidence="3">zdho120</strain>
    </source>
</reference>
<name>A0A225UG40_9STRA</name>
<feature type="domain" description="ZSWIM1/3 RNaseH-like" evidence="1">
    <location>
        <begin position="35"/>
        <end position="113"/>
    </location>
</feature>
<evidence type="ECO:0000313" key="2">
    <source>
        <dbReference type="EMBL" id="OWY91546.1"/>
    </source>
</evidence>
<dbReference type="Pfam" id="PF21056">
    <property type="entry name" value="ZSWIM1-3_RNaseH-like"/>
    <property type="match status" value="1"/>
</dbReference>
<sequence>CKPIVHNIHNFVLRLTKQEHTAPTSAKQVKLWMKEFTQEAGNVGGMFVDTVNNKNIATCITLQTIHMREIFDRFPEVVMIDATHGANSSKYKIFSIMARDSFGKGQFVQHAVCILIDKDFVEISVLTTSFPNVTLLLCQFHALKYLHCAKGLWVYVMAKERLDGIVNLLVYARTEREFLKIRFYLRHTIILGSGSTRELGAGVVTIGTLKGMNIRMLLKFISQKRDNCRKMWCSFERQNACTLGNNTNNRLEASWKQFKEPRYARG</sequence>